<dbReference type="STRING" id="7070.A0A139WP25"/>
<dbReference type="FunCoup" id="A0A139WP25">
    <property type="interactions" value="179"/>
</dbReference>
<dbReference type="EMBL" id="KQ971307">
    <property type="protein sequence ID" value="KYB29748.1"/>
    <property type="molecule type" value="Genomic_DNA"/>
</dbReference>
<evidence type="ECO:0000256" key="1">
    <source>
        <dbReference type="ARBA" id="ARBA00004141"/>
    </source>
</evidence>
<keyword evidence="4 8" id="KW-0472">Membrane</keyword>
<sequence>MNLNWFAHIIVHHPYIIISAVAVFSGTCLVIPFTLKTKPFKDFSDPKMGFTTRGTAISNRLTAWKNLDESTRPSGQFAINPKDILIKRNVTFFKPKVKKNGKKKKNKQKNDFSNVTLPLKSPPSKPPFQVFINEASNNRSDNSYENNNWRALQNMLHPKAAENVAVKPVEIDGFFCGYPDERFAHIVLKSKNAEDLFTLKSLLALCRIEHEFIEAHYYKDLCISNQDYHVKKCCKPWSLANYIAILHNRTSCLAITEEDVNATKTLLINCSQYFHKLQLMQDCFDKGYCDVPLECVRHDAVFNVLNFLTSTTFLPPNNTRESTTLEETMIFLPLACSTAILPYYHEIIQMDLEYEGISVVAMEFGIKDALFDECLLRDAWLMTSGALFVLLCMWLYTESLFLTIMTIIAIIFSLGISYFMYMLVFELKFFPFMNLLAIIVAIGIGADDAFIFCKIWHKVKEEKNSSIVKLMGDTFYHAFFSMFVTSLTTSVAFLASYASSVTAICCFSIFSGTAVITNFFMMITWFPACVVIWERSCCSNVDLAKSCLMACLQRWCCSKLIKPTWNLSTTWPKCSFLGRIWSSKERFLLDSVVNFRYIWLVILSIIGLISTIVVIYYPKFQLPDSSEFQLFDSSHPFEQYDFKYKYHFWFRREERENLVGVNYKLPLRFVWGVLPVDNGDHLNPESYGKLELDPDFDISQPESQVWLLKFCKRLQRQPFFQPTFGPLLPNCFIETFMRSMQRDCVDSFSQRDWSPCCKMSTFPYNSSVFYECIVEEMTDIYETPSQYLIPGMAGPKFSKDQFPTIKAVIVEYDSNYSYSMSYEYMHEFYTKVENWMIEELKTAPKTMKNGWFISELEFYDLQRELSENTILAIIVSMGLALIVLLLSTLNILTSLYAILTITCSIFVTVAVLVLLGWKLNILESITVSTAIGLTVDFSLHYTVNYRLCPLALADERIAATKYALSYMAGPVLMAALTTGAAGAFMMPSLILPYIQIGIFLVTVMSVSWIYATFHLGAMLAIIGPQNQFGQFHYSKLSCCPSSKSKTSSSDRNRPVNHSSLSDTHELDSLTCKSGVRPIPRPLQRSLSTGGAGKNNHNRYVFTDQSPSATSAITIIMADDN</sequence>
<dbReference type="InParanoid" id="A0A139WP25"/>
<feature type="transmembrane region" description="Helical" evidence="8">
    <location>
        <begin position="996"/>
        <end position="1022"/>
    </location>
</feature>
<feature type="transmembrane region" description="Helical" evidence="8">
    <location>
        <begin position="379"/>
        <end position="396"/>
    </location>
</feature>
<evidence type="ECO:0000256" key="4">
    <source>
        <dbReference type="ARBA" id="ARBA00023136"/>
    </source>
</evidence>
<dbReference type="PANTHER" id="PTHR45951:SF3">
    <property type="entry name" value="PROTEIN DISPATCHED"/>
    <property type="match status" value="1"/>
</dbReference>
<feature type="transmembrane region" description="Helical" evidence="8">
    <location>
        <begin position="597"/>
        <end position="617"/>
    </location>
</feature>
<evidence type="ECO:0000256" key="8">
    <source>
        <dbReference type="SAM" id="Phobius"/>
    </source>
</evidence>
<evidence type="ECO:0000256" key="5">
    <source>
        <dbReference type="ARBA" id="ARBA00023180"/>
    </source>
</evidence>
<dbReference type="GO" id="GO:0016020">
    <property type="term" value="C:membrane"/>
    <property type="evidence" value="ECO:0000318"/>
    <property type="project" value="GO_Central"/>
</dbReference>
<evidence type="ECO:0000313" key="11">
    <source>
        <dbReference type="Proteomes" id="UP000007266"/>
    </source>
</evidence>
<dbReference type="KEGG" id="tca:662282"/>
<accession>A0A139WP25</accession>
<evidence type="ECO:0000256" key="3">
    <source>
        <dbReference type="ARBA" id="ARBA00022989"/>
    </source>
</evidence>
<reference evidence="10 11" key="1">
    <citation type="journal article" date="2008" name="Nature">
        <title>The genome of the model beetle and pest Tribolium castaneum.</title>
        <authorList>
            <consortium name="Tribolium Genome Sequencing Consortium"/>
            <person name="Richards S."/>
            <person name="Gibbs R.A."/>
            <person name="Weinstock G.M."/>
            <person name="Brown S.J."/>
            <person name="Denell R."/>
            <person name="Beeman R.W."/>
            <person name="Gibbs R."/>
            <person name="Beeman R.W."/>
            <person name="Brown S.J."/>
            <person name="Bucher G."/>
            <person name="Friedrich M."/>
            <person name="Grimmelikhuijzen C.J."/>
            <person name="Klingler M."/>
            <person name="Lorenzen M."/>
            <person name="Richards S."/>
            <person name="Roth S."/>
            <person name="Schroder R."/>
            <person name="Tautz D."/>
            <person name="Zdobnov E.M."/>
            <person name="Muzny D."/>
            <person name="Gibbs R.A."/>
            <person name="Weinstock G.M."/>
            <person name="Attaway T."/>
            <person name="Bell S."/>
            <person name="Buhay C.J."/>
            <person name="Chandrabose M.N."/>
            <person name="Chavez D."/>
            <person name="Clerk-Blankenburg K.P."/>
            <person name="Cree A."/>
            <person name="Dao M."/>
            <person name="Davis C."/>
            <person name="Chacko J."/>
            <person name="Dinh H."/>
            <person name="Dugan-Rocha S."/>
            <person name="Fowler G."/>
            <person name="Garner T.T."/>
            <person name="Garnes J."/>
            <person name="Gnirke A."/>
            <person name="Hawes A."/>
            <person name="Hernandez J."/>
            <person name="Hines S."/>
            <person name="Holder M."/>
            <person name="Hume J."/>
            <person name="Jhangiani S.N."/>
            <person name="Joshi V."/>
            <person name="Khan Z.M."/>
            <person name="Jackson L."/>
            <person name="Kovar C."/>
            <person name="Kowis A."/>
            <person name="Lee S."/>
            <person name="Lewis L.R."/>
            <person name="Margolis J."/>
            <person name="Morgan M."/>
            <person name="Nazareth L.V."/>
            <person name="Nguyen N."/>
            <person name="Okwuonu G."/>
            <person name="Parker D."/>
            <person name="Richards S."/>
            <person name="Ruiz S.J."/>
            <person name="Santibanez J."/>
            <person name="Savard J."/>
            <person name="Scherer S.E."/>
            <person name="Schneider B."/>
            <person name="Sodergren E."/>
            <person name="Tautz D."/>
            <person name="Vattahil S."/>
            <person name="Villasana D."/>
            <person name="White C.S."/>
            <person name="Wright R."/>
            <person name="Park Y."/>
            <person name="Beeman R.W."/>
            <person name="Lord J."/>
            <person name="Oppert B."/>
            <person name="Lorenzen M."/>
            <person name="Brown S."/>
            <person name="Wang L."/>
            <person name="Savard J."/>
            <person name="Tautz D."/>
            <person name="Richards S."/>
            <person name="Weinstock G."/>
            <person name="Gibbs R.A."/>
            <person name="Liu Y."/>
            <person name="Worley K."/>
            <person name="Weinstock G."/>
            <person name="Elsik C.G."/>
            <person name="Reese J.T."/>
            <person name="Elhaik E."/>
            <person name="Landan G."/>
            <person name="Graur D."/>
            <person name="Arensburger P."/>
            <person name="Atkinson P."/>
            <person name="Beeman R.W."/>
            <person name="Beidler J."/>
            <person name="Brown S.J."/>
            <person name="Demuth J.P."/>
            <person name="Drury D.W."/>
            <person name="Du Y.Z."/>
            <person name="Fujiwara H."/>
            <person name="Lorenzen M."/>
            <person name="Maselli V."/>
            <person name="Osanai M."/>
            <person name="Park Y."/>
            <person name="Robertson H.M."/>
            <person name="Tu Z."/>
            <person name="Wang J.J."/>
            <person name="Wang S."/>
            <person name="Richards S."/>
            <person name="Song H."/>
            <person name="Zhang L."/>
            <person name="Sodergren E."/>
            <person name="Werner D."/>
            <person name="Stanke M."/>
            <person name="Morgenstern B."/>
            <person name="Solovyev V."/>
            <person name="Kosarev P."/>
            <person name="Brown G."/>
            <person name="Chen H.C."/>
            <person name="Ermolaeva O."/>
            <person name="Hlavina W."/>
            <person name="Kapustin Y."/>
            <person name="Kiryutin B."/>
            <person name="Kitts P."/>
            <person name="Maglott D."/>
            <person name="Pruitt K."/>
            <person name="Sapojnikov V."/>
            <person name="Souvorov A."/>
            <person name="Mackey A.J."/>
            <person name="Waterhouse R.M."/>
            <person name="Wyder S."/>
            <person name="Zdobnov E.M."/>
            <person name="Zdobnov E.M."/>
            <person name="Wyder S."/>
            <person name="Kriventseva E.V."/>
            <person name="Kadowaki T."/>
            <person name="Bork P."/>
            <person name="Aranda M."/>
            <person name="Bao R."/>
            <person name="Beermann A."/>
            <person name="Berns N."/>
            <person name="Bolognesi R."/>
            <person name="Bonneton F."/>
            <person name="Bopp D."/>
            <person name="Brown S.J."/>
            <person name="Bucher G."/>
            <person name="Butts T."/>
            <person name="Chaumot A."/>
            <person name="Denell R.E."/>
            <person name="Ferrier D.E."/>
            <person name="Friedrich M."/>
            <person name="Gordon C.M."/>
            <person name="Jindra M."/>
            <person name="Klingler M."/>
            <person name="Lan Q."/>
            <person name="Lattorff H.M."/>
            <person name="Laudet V."/>
            <person name="von Levetsow C."/>
            <person name="Liu Z."/>
            <person name="Lutz R."/>
            <person name="Lynch J.A."/>
            <person name="da Fonseca R.N."/>
            <person name="Posnien N."/>
            <person name="Reuter R."/>
            <person name="Roth S."/>
            <person name="Savard J."/>
            <person name="Schinko J.B."/>
            <person name="Schmitt C."/>
            <person name="Schoppmeier M."/>
            <person name="Schroder R."/>
            <person name="Shippy T.D."/>
            <person name="Simonnet F."/>
            <person name="Marques-Souza H."/>
            <person name="Tautz D."/>
            <person name="Tomoyasu Y."/>
            <person name="Trauner J."/>
            <person name="Van der Zee M."/>
            <person name="Vervoort M."/>
            <person name="Wittkopp N."/>
            <person name="Wimmer E.A."/>
            <person name="Yang X."/>
            <person name="Jones A.K."/>
            <person name="Sattelle D.B."/>
            <person name="Ebert P.R."/>
            <person name="Nelson D."/>
            <person name="Scott J.G."/>
            <person name="Beeman R.W."/>
            <person name="Muthukrishnan S."/>
            <person name="Kramer K.J."/>
            <person name="Arakane Y."/>
            <person name="Beeman R.W."/>
            <person name="Zhu Q."/>
            <person name="Hogenkamp D."/>
            <person name="Dixit R."/>
            <person name="Oppert B."/>
            <person name="Jiang H."/>
            <person name="Zou Z."/>
            <person name="Marshall J."/>
            <person name="Elpidina E."/>
            <person name="Vinokurov K."/>
            <person name="Oppert C."/>
            <person name="Zou Z."/>
            <person name="Evans J."/>
            <person name="Lu Z."/>
            <person name="Zhao P."/>
            <person name="Sumathipala N."/>
            <person name="Altincicek B."/>
            <person name="Vilcinskas A."/>
            <person name="Williams M."/>
            <person name="Hultmark D."/>
            <person name="Hetru C."/>
            <person name="Jiang H."/>
            <person name="Grimmelikhuijzen C.J."/>
            <person name="Hauser F."/>
            <person name="Cazzamali G."/>
            <person name="Williamson M."/>
            <person name="Park Y."/>
            <person name="Li B."/>
            <person name="Tanaka Y."/>
            <person name="Predel R."/>
            <person name="Neupert S."/>
            <person name="Schachtner J."/>
            <person name="Verleyen P."/>
            <person name="Raible F."/>
            <person name="Bork P."/>
            <person name="Friedrich M."/>
            <person name="Walden K.K."/>
            <person name="Robertson H.M."/>
            <person name="Angeli S."/>
            <person name="Foret S."/>
            <person name="Bucher G."/>
            <person name="Schuetz S."/>
            <person name="Maleszka R."/>
            <person name="Wimmer E.A."/>
            <person name="Beeman R.W."/>
            <person name="Lorenzen M."/>
            <person name="Tomoyasu Y."/>
            <person name="Miller S.C."/>
            <person name="Grossmann D."/>
            <person name="Bucher G."/>
        </authorList>
    </citation>
    <scope>NUCLEOTIDE SEQUENCE [LARGE SCALE GENOMIC DNA]</scope>
    <source>
        <strain evidence="10 11">Georgia GA2</strain>
    </source>
</reference>
<comment type="subcellular location">
    <subcellularLocation>
        <location evidence="1">Membrane</location>
        <topology evidence="1">Multi-pass membrane protein</topology>
    </subcellularLocation>
</comment>
<feature type="transmembrane region" description="Helical" evidence="8">
    <location>
        <begin position="402"/>
        <end position="423"/>
    </location>
</feature>
<dbReference type="InterPro" id="IPR053958">
    <property type="entry name" value="HMGCR/SNAP/NPC1-like_SSD"/>
</dbReference>
<dbReference type="GO" id="GO:0007224">
    <property type="term" value="P:smoothened signaling pathway"/>
    <property type="evidence" value="ECO:0000318"/>
    <property type="project" value="GO_Central"/>
</dbReference>
<gene>
    <name evidence="10" type="primary">AUGUSTUS-3.0.2_10878</name>
    <name evidence="10" type="ORF">TcasGA2_TC010878</name>
</gene>
<evidence type="ECO:0000259" key="9">
    <source>
        <dbReference type="PROSITE" id="PS50156"/>
    </source>
</evidence>
<name>A0A139WP25_TRICA</name>
<feature type="transmembrane region" description="Helical" evidence="8">
    <location>
        <begin position="963"/>
        <end position="984"/>
    </location>
</feature>
<keyword evidence="3 8" id="KW-1133">Transmembrane helix</keyword>
<dbReference type="PROSITE" id="PS50156">
    <property type="entry name" value="SSD"/>
    <property type="match status" value="1"/>
</dbReference>
<dbReference type="OMA" id="IDRTPCC"/>
<feature type="transmembrane region" description="Helical" evidence="8">
    <location>
        <begin position="870"/>
        <end position="889"/>
    </location>
</feature>
<dbReference type="PANTHER" id="PTHR45951">
    <property type="entry name" value="PROTEIN DISPATCHED-RELATED"/>
    <property type="match status" value="1"/>
</dbReference>
<feature type="transmembrane region" description="Helical" evidence="8">
    <location>
        <begin position="504"/>
        <end position="526"/>
    </location>
</feature>
<dbReference type="Proteomes" id="UP000007266">
    <property type="component" value="Linkage group 1"/>
</dbReference>
<evidence type="ECO:0000256" key="6">
    <source>
        <dbReference type="ARBA" id="ARBA00038046"/>
    </source>
</evidence>
<evidence type="ECO:0000313" key="10">
    <source>
        <dbReference type="EMBL" id="KYB29748.1"/>
    </source>
</evidence>
<feature type="transmembrane region" description="Helical" evidence="8">
    <location>
        <begin position="477"/>
        <end position="497"/>
    </location>
</feature>
<keyword evidence="5" id="KW-0325">Glycoprotein</keyword>
<reference evidence="10 11" key="2">
    <citation type="journal article" date="2010" name="Nucleic Acids Res.">
        <title>BeetleBase in 2010: revisions to provide comprehensive genomic information for Tribolium castaneum.</title>
        <authorList>
            <person name="Kim H.S."/>
            <person name="Murphy T."/>
            <person name="Xia J."/>
            <person name="Caragea D."/>
            <person name="Park Y."/>
            <person name="Beeman R.W."/>
            <person name="Lorenzen M.D."/>
            <person name="Butcher S."/>
            <person name="Manak J.R."/>
            <person name="Brown S.J."/>
        </authorList>
    </citation>
    <scope>GENOME REANNOTATION</scope>
    <source>
        <strain evidence="10 11">Georgia GA2</strain>
    </source>
</reference>
<feature type="region of interest" description="Disordered" evidence="7">
    <location>
        <begin position="1043"/>
        <end position="1062"/>
    </location>
</feature>
<dbReference type="AlphaFoldDB" id="A0A139WP25"/>
<dbReference type="InterPro" id="IPR000731">
    <property type="entry name" value="SSD"/>
</dbReference>
<dbReference type="InterPro" id="IPR052081">
    <property type="entry name" value="Dispatched_Hh_regulator"/>
</dbReference>
<dbReference type="OrthoDB" id="193905at2759"/>
<organism evidence="10 11">
    <name type="scientific">Tribolium castaneum</name>
    <name type="common">Red flour beetle</name>
    <dbReference type="NCBI Taxonomy" id="7070"/>
    <lineage>
        <taxon>Eukaryota</taxon>
        <taxon>Metazoa</taxon>
        <taxon>Ecdysozoa</taxon>
        <taxon>Arthropoda</taxon>
        <taxon>Hexapoda</taxon>
        <taxon>Insecta</taxon>
        <taxon>Pterygota</taxon>
        <taxon>Neoptera</taxon>
        <taxon>Endopterygota</taxon>
        <taxon>Coleoptera</taxon>
        <taxon>Polyphaga</taxon>
        <taxon>Cucujiformia</taxon>
        <taxon>Tenebrionidae</taxon>
        <taxon>Tenebrionidae incertae sedis</taxon>
        <taxon>Tribolium</taxon>
    </lineage>
</organism>
<evidence type="ECO:0000256" key="7">
    <source>
        <dbReference type="SAM" id="MobiDB-lite"/>
    </source>
</evidence>
<comment type="similarity">
    <text evidence="6">Belongs to the dispatched family.</text>
</comment>
<feature type="transmembrane region" description="Helical" evidence="8">
    <location>
        <begin position="15"/>
        <end position="35"/>
    </location>
</feature>
<feature type="domain" description="SSD" evidence="9">
    <location>
        <begin position="399"/>
        <end position="532"/>
    </location>
</feature>
<dbReference type="Gene3D" id="1.20.1640.10">
    <property type="entry name" value="Multidrug efflux transporter AcrB transmembrane domain"/>
    <property type="match status" value="2"/>
</dbReference>
<feature type="compositionally biased region" description="Basic residues" evidence="7">
    <location>
        <begin position="97"/>
        <end position="107"/>
    </location>
</feature>
<dbReference type="Pfam" id="PF12349">
    <property type="entry name" value="Sterol-sensing"/>
    <property type="match status" value="1"/>
</dbReference>
<keyword evidence="11" id="KW-1185">Reference proteome</keyword>
<dbReference type="SUPFAM" id="SSF82866">
    <property type="entry name" value="Multidrug efflux transporter AcrB transmembrane domain"/>
    <property type="match status" value="2"/>
</dbReference>
<feature type="region of interest" description="Disordered" evidence="7">
    <location>
        <begin position="1072"/>
        <end position="1102"/>
    </location>
</feature>
<keyword evidence="2 8" id="KW-0812">Transmembrane</keyword>
<feature type="region of interest" description="Disordered" evidence="7">
    <location>
        <begin position="97"/>
        <end position="124"/>
    </location>
</feature>
<protein>
    <submittedName>
        <fullName evidence="10">Protein dispatched-like Protein</fullName>
    </submittedName>
</protein>
<feature type="transmembrane region" description="Helical" evidence="8">
    <location>
        <begin position="435"/>
        <end position="457"/>
    </location>
</feature>
<proteinExistence type="inferred from homology"/>
<evidence type="ECO:0000256" key="2">
    <source>
        <dbReference type="ARBA" id="ARBA00022692"/>
    </source>
</evidence>
<feature type="transmembrane region" description="Helical" evidence="8">
    <location>
        <begin position="895"/>
        <end position="917"/>
    </location>
</feature>